<dbReference type="PANTHER" id="PTHR41299">
    <property type="entry name" value="THIAMINE PYROPHOSPHOKINASE"/>
    <property type="match status" value="1"/>
</dbReference>
<dbReference type="NCBIfam" id="TIGR01378">
    <property type="entry name" value="thi_PPkinase"/>
    <property type="match status" value="1"/>
</dbReference>
<dbReference type="PANTHER" id="PTHR41299:SF1">
    <property type="entry name" value="THIAMINE PYROPHOSPHOKINASE"/>
    <property type="match status" value="1"/>
</dbReference>
<dbReference type="GO" id="GO:0016301">
    <property type="term" value="F:kinase activity"/>
    <property type="evidence" value="ECO:0007669"/>
    <property type="project" value="UniProtKB-KW"/>
</dbReference>
<dbReference type="InterPro" id="IPR007373">
    <property type="entry name" value="Thiamin_PyroPKinase_B1-bd"/>
</dbReference>
<dbReference type="AlphaFoldDB" id="A0A150J4I2"/>
<dbReference type="GO" id="GO:0005524">
    <property type="term" value="F:ATP binding"/>
    <property type="evidence" value="ECO:0007669"/>
    <property type="project" value="UniProtKB-KW"/>
</dbReference>
<evidence type="ECO:0000313" key="7">
    <source>
        <dbReference type="Proteomes" id="UP000075578"/>
    </source>
</evidence>
<organism evidence="6 7">
    <name type="scientific">Candidatus Methanofastidiosum methylothiophilum</name>
    <dbReference type="NCBI Taxonomy" id="1705564"/>
    <lineage>
        <taxon>Archaea</taxon>
        <taxon>Methanobacteriati</taxon>
        <taxon>Methanobacteriota</taxon>
        <taxon>Stenosarchaea group</taxon>
        <taxon>Candidatus Methanofastidiosia</taxon>
        <taxon>Candidatus Methanofastidiosales</taxon>
        <taxon>Candidatus Methanofastidiosaceae</taxon>
        <taxon>Candidatus Methanofastidiosum</taxon>
    </lineage>
</organism>
<feature type="domain" description="Thiamin pyrophosphokinase thiamin-binding" evidence="5">
    <location>
        <begin position="145"/>
        <end position="204"/>
    </location>
</feature>
<dbReference type="InterPro" id="IPR036371">
    <property type="entry name" value="TPK_B1-bd_sf"/>
</dbReference>
<gene>
    <name evidence="6" type="ORF">AMQ74_00849</name>
</gene>
<dbReference type="Proteomes" id="UP000075578">
    <property type="component" value="Unassembled WGS sequence"/>
</dbReference>
<comment type="caution">
    <text evidence="6">The sequence shown here is derived from an EMBL/GenBank/DDBJ whole genome shotgun (WGS) entry which is preliminary data.</text>
</comment>
<dbReference type="InterPro" id="IPR036759">
    <property type="entry name" value="TPK_catalytic_sf"/>
</dbReference>
<keyword evidence="3 6" id="KW-0418">Kinase</keyword>
<evidence type="ECO:0000256" key="1">
    <source>
        <dbReference type="ARBA" id="ARBA00022679"/>
    </source>
</evidence>
<dbReference type="GO" id="GO:0006772">
    <property type="term" value="P:thiamine metabolic process"/>
    <property type="evidence" value="ECO:0007669"/>
    <property type="project" value="InterPro"/>
</dbReference>
<evidence type="ECO:0000256" key="4">
    <source>
        <dbReference type="ARBA" id="ARBA00022840"/>
    </source>
</evidence>
<sequence>MLSNKKTLIILSESEPCDLDGSFDTVLVSDGGYKTAKKMGLNIDVLLGDFDSITSEELNEAKNKGIKTISFPSDKDKTDGEIAVDYAISLGSNEIVILGSFKEELDHALGNLFLLFRIDKVGITSKLLTQLYEIEIINSKKEYIGKQGHELSLIPISEVVEDLNIQGGRYNLKDVKVEMGQTLTLRNIIIDKKAIVYFNKGKVLSILRR</sequence>
<name>A0A150J4I2_9EURY</name>
<evidence type="ECO:0000313" key="6">
    <source>
        <dbReference type="EMBL" id="KYC52130.1"/>
    </source>
</evidence>
<dbReference type="InterPro" id="IPR006282">
    <property type="entry name" value="Thi_PPkinase"/>
</dbReference>
<keyword evidence="4" id="KW-0067">ATP-binding</keyword>
<dbReference type="GO" id="GO:0004788">
    <property type="term" value="F:thiamine diphosphokinase activity"/>
    <property type="evidence" value="ECO:0007669"/>
    <property type="project" value="InterPro"/>
</dbReference>
<accession>A0A150J4I2</accession>
<dbReference type="SUPFAM" id="SSF63999">
    <property type="entry name" value="Thiamin pyrophosphokinase, catalytic domain"/>
    <property type="match status" value="1"/>
</dbReference>
<dbReference type="InterPro" id="IPR007371">
    <property type="entry name" value="TPK_catalytic"/>
</dbReference>
<dbReference type="EMBL" id="LNGD01000040">
    <property type="protein sequence ID" value="KYC52130.1"/>
    <property type="molecule type" value="Genomic_DNA"/>
</dbReference>
<proteinExistence type="predicted"/>
<evidence type="ECO:0000256" key="3">
    <source>
        <dbReference type="ARBA" id="ARBA00022777"/>
    </source>
</evidence>
<reference evidence="6 7" key="1">
    <citation type="journal article" date="2016" name="ISME J.">
        <title>Chasing the elusive Euryarchaeota class WSA2: genomes reveal a uniquely fastidious methyl-reducing methanogen.</title>
        <authorList>
            <person name="Nobu M.K."/>
            <person name="Narihiro T."/>
            <person name="Kuroda K."/>
            <person name="Mei R."/>
            <person name="Liu W.T."/>
        </authorList>
    </citation>
    <scope>NUCLEOTIDE SEQUENCE [LARGE SCALE GENOMIC DNA]</scope>
    <source>
        <strain evidence="6">U1lsi0528_Bin089</strain>
    </source>
</reference>
<dbReference type="SUPFAM" id="SSF63862">
    <property type="entry name" value="Thiamin pyrophosphokinase, substrate-binding domain"/>
    <property type="match status" value="1"/>
</dbReference>
<dbReference type="CDD" id="cd07995">
    <property type="entry name" value="TPK"/>
    <property type="match status" value="1"/>
</dbReference>
<dbReference type="InterPro" id="IPR053149">
    <property type="entry name" value="TPK"/>
</dbReference>
<dbReference type="Pfam" id="PF04265">
    <property type="entry name" value="TPK_B1_binding"/>
    <property type="match status" value="1"/>
</dbReference>
<keyword evidence="1" id="KW-0808">Transferase</keyword>
<dbReference type="SMART" id="SM00983">
    <property type="entry name" value="TPK_B1_binding"/>
    <property type="match status" value="1"/>
</dbReference>
<evidence type="ECO:0000256" key="2">
    <source>
        <dbReference type="ARBA" id="ARBA00022741"/>
    </source>
</evidence>
<evidence type="ECO:0000259" key="5">
    <source>
        <dbReference type="SMART" id="SM00983"/>
    </source>
</evidence>
<keyword evidence="2" id="KW-0547">Nucleotide-binding</keyword>
<dbReference type="GO" id="GO:0009229">
    <property type="term" value="P:thiamine diphosphate biosynthetic process"/>
    <property type="evidence" value="ECO:0007669"/>
    <property type="project" value="InterPro"/>
</dbReference>
<dbReference type="GO" id="GO:0030975">
    <property type="term" value="F:thiamine binding"/>
    <property type="evidence" value="ECO:0007669"/>
    <property type="project" value="InterPro"/>
</dbReference>
<dbReference type="Gene3D" id="3.40.50.10240">
    <property type="entry name" value="Thiamin pyrophosphokinase, catalytic domain"/>
    <property type="match status" value="1"/>
</dbReference>
<dbReference type="Pfam" id="PF04263">
    <property type="entry name" value="TPK_catalytic"/>
    <property type="match status" value="1"/>
</dbReference>
<protein>
    <submittedName>
        <fullName evidence="6">Thiamin pyrophosphokinase, catalytic domain</fullName>
    </submittedName>
</protein>